<evidence type="ECO:0000259" key="4">
    <source>
        <dbReference type="PROSITE" id="PS50949"/>
    </source>
</evidence>
<dbReference type="PANTHER" id="PTHR43537">
    <property type="entry name" value="TRANSCRIPTIONAL REGULATOR, GNTR FAMILY"/>
    <property type="match status" value="1"/>
</dbReference>
<dbReference type="InterPro" id="IPR008920">
    <property type="entry name" value="TF_FadR/GntR_C"/>
</dbReference>
<evidence type="ECO:0000256" key="3">
    <source>
        <dbReference type="ARBA" id="ARBA00023163"/>
    </source>
</evidence>
<dbReference type="RefSeq" id="WP_056987515.1">
    <property type="nucleotide sequence ID" value="NZ_CP014915.1"/>
</dbReference>
<evidence type="ECO:0000313" key="6">
    <source>
        <dbReference type="Proteomes" id="UP000093267"/>
    </source>
</evidence>
<dbReference type="GO" id="GO:0003677">
    <property type="term" value="F:DNA binding"/>
    <property type="evidence" value="ECO:0007669"/>
    <property type="project" value="UniProtKB-KW"/>
</dbReference>
<feature type="domain" description="HTH gntR-type" evidence="4">
    <location>
        <begin position="2"/>
        <end position="69"/>
    </location>
</feature>
<dbReference type="PANTHER" id="PTHR43537:SF24">
    <property type="entry name" value="GLUCONATE OPERON TRANSCRIPTIONAL REPRESSOR"/>
    <property type="match status" value="1"/>
</dbReference>
<dbReference type="EMBL" id="CP014924">
    <property type="protein sequence ID" value="ANZ66908.1"/>
    <property type="molecule type" value="Genomic_DNA"/>
</dbReference>
<accession>A0A1B2IY24</accession>
<keyword evidence="6" id="KW-1185">Reference proteome</keyword>
<dbReference type="Gene3D" id="1.20.120.530">
    <property type="entry name" value="GntR ligand-binding domain-like"/>
    <property type="match status" value="1"/>
</dbReference>
<evidence type="ECO:0000256" key="2">
    <source>
        <dbReference type="ARBA" id="ARBA00023125"/>
    </source>
</evidence>
<gene>
    <name evidence="5" type="ORF">AYR63_07040</name>
</gene>
<dbReference type="GO" id="GO:0003700">
    <property type="term" value="F:DNA-binding transcription factor activity"/>
    <property type="evidence" value="ECO:0007669"/>
    <property type="project" value="InterPro"/>
</dbReference>
<dbReference type="Pfam" id="PF00392">
    <property type="entry name" value="GntR"/>
    <property type="match status" value="1"/>
</dbReference>
<organism evidence="5 6">
    <name type="scientific">Secundilactobacillus paracollinoides</name>
    <dbReference type="NCBI Taxonomy" id="240427"/>
    <lineage>
        <taxon>Bacteria</taxon>
        <taxon>Bacillati</taxon>
        <taxon>Bacillota</taxon>
        <taxon>Bacilli</taxon>
        <taxon>Lactobacillales</taxon>
        <taxon>Lactobacillaceae</taxon>
        <taxon>Secundilactobacillus</taxon>
    </lineage>
</organism>
<dbReference type="SUPFAM" id="SSF46785">
    <property type="entry name" value="Winged helix' DNA-binding domain"/>
    <property type="match status" value="1"/>
</dbReference>
<dbReference type="SUPFAM" id="SSF48008">
    <property type="entry name" value="GntR ligand-binding domain-like"/>
    <property type="match status" value="1"/>
</dbReference>
<dbReference type="CDD" id="cd07377">
    <property type="entry name" value="WHTH_GntR"/>
    <property type="match status" value="1"/>
</dbReference>
<dbReference type="PRINTS" id="PR00035">
    <property type="entry name" value="HTHGNTR"/>
</dbReference>
<dbReference type="Gene3D" id="1.10.10.10">
    <property type="entry name" value="Winged helix-like DNA-binding domain superfamily/Winged helix DNA-binding domain"/>
    <property type="match status" value="1"/>
</dbReference>
<keyword evidence="1" id="KW-0805">Transcription regulation</keyword>
<evidence type="ECO:0000313" key="5">
    <source>
        <dbReference type="EMBL" id="ANZ66908.1"/>
    </source>
</evidence>
<proteinExistence type="predicted"/>
<keyword evidence="3" id="KW-0804">Transcription</keyword>
<dbReference type="SMART" id="SM00345">
    <property type="entry name" value="HTH_GNTR"/>
    <property type="match status" value="1"/>
</dbReference>
<dbReference type="KEGG" id="lpd:AYR62_11165"/>
<dbReference type="Pfam" id="PF07729">
    <property type="entry name" value="FCD"/>
    <property type="match status" value="1"/>
</dbReference>
<dbReference type="InterPro" id="IPR036388">
    <property type="entry name" value="WH-like_DNA-bd_sf"/>
</dbReference>
<keyword evidence="2" id="KW-0238">DNA-binding</keyword>
<dbReference type="InterPro" id="IPR036390">
    <property type="entry name" value="WH_DNA-bd_sf"/>
</dbReference>
<protein>
    <recommendedName>
        <fullName evidence="4">HTH gntR-type domain-containing protein</fullName>
    </recommendedName>
</protein>
<dbReference type="InterPro" id="IPR000524">
    <property type="entry name" value="Tscrpt_reg_HTH_GntR"/>
</dbReference>
<dbReference type="PROSITE" id="PS50949">
    <property type="entry name" value="HTH_GNTR"/>
    <property type="match status" value="1"/>
</dbReference>
<evidence type="ECO:0000256" key="1">
    <source>
        <dbReference type="ARBA" id="ARBA00023015"/>
    </source>
</evidence>
<dbReference type="OrthoDB" id="9816541at2"/>
<dbReference type="InterPro" id="IPR011711">
    <property type="entry name" value="GntR_C"/>
</dbReference>
<dbReference type="Proteomes" id="UP000093267">
    <property type="component" value="Chromosome"/>
</dbReference>
<reference evidence="5 6" key="1">
    <citation type="submission" date="2016-03" db="EMBL/GenBank/DDBJ databases">
        <title>Pediococcus and Lactobacillus from brewery environment - whole genome sequencing and assembly.</title>
        <authorList>
            <person name="Behr J."/>
            <person name="Geissler A.J."/>
            <person name="Vogel R.F."/>
        </authorList>
    </citation>
    <scope>NUCLEOTIDE SEQUENCE [LARGE SCALE GENOMIC DNA]</scope>
    <source>
        <strain evidence="5 6">TMW 1.1995</strain>
    </source>
</reference>
<sequence length="211" mass="24145">MPTNRQKVYVSLKKDIMNGTLQSGEMIADRPLAEKYKVSRTPVREAIQQLRAEGFLEVEPNIGTRVATVEENRVAVTYELLGRIEQAGVEQLSNAVLGSLIEPLTQLNAEYQQAIDNSQWREAMIIDREFHQVLLRRSPSRYASKFADILRTQLQPTEIRYYQQQFPKKIAAVADHTALIEALNAEKIKKAGRLARRHRMKQARALDAFLE</sequence>
<dbReference type="AlphaFoldDB" id="A0A1B2IY24"/>
<name>A0A1B2IY24_9LACO</name>